<feature type="domain" description="Amine oxidase" evidence="1">
    <location>
        <begin position="13"/>
        <end position="462"/>
    </location>
</feature>
<keyword evidence="3" id="KW-1185">Reference proteome</keyword>
<dbReference type="RefSeq" id="WP_115361320.1">
    <property type="nucleotide sequence ID" value="NZ_QDKL01000002.1"/>
</dbReference>
<comment type="caution">
    <text evidence="2">The sequence shown here is derived from an EMBL/GenBank/DDBJ whole genome shotgun (WGS) entry which is preliminary data.</text>
</comment>
<dbReference type="InterPro" id="IPR036188">
    <property type="entry name" value="FAD/NAD-bd_sf"/>
</dbReference>
<evidence type="ECO:0000259" key="1">
    <source>
        <dbReference type="Pfam" id="PF01593"/>
    </source>
</evidence>
<sequence>MKEYDVVVLGAGMGGLAAAALWAQKGERVLLVESHYAGGGCAGYFKRKQGYYDVGATTLSGLADGRPVNKILKKLNLDLKTYHCNPGIKVNTEDEVFNFYASLDELNDELIRVFNLDCLKTLKKWQALEDLLWESLDYVQDFPNIGPSTIKKFFMNPTRKLLKHPKLFTSSFYNYLPKEMKKNKKFIRVLDQLLLISTQQTSKTCPAFMGILGFFYPLDTHAIEGGMWGLVKSLESKIQSFGGEIKYRSTCEKIEKEGGAYLISTNKEQIKCSKLISNISPEVFDSLFMDKELKQDKGKIWGAMTAYFSFSSKIPITELYQQVHYRDGSLFFSFSHPDDQHRSEGMQMVTVSTHVDCDGFDQRDDAYKNKKEKFKTDVLDAFNKCFKEHEIDEVAFDSVGTPLTFKHYTQRLNGEVGGLIHNSALSLLRLIPNKMKNENIYFVGDYTFPGQGIVSVFQSALNTIKE</sequence>
<protein>
    <submittedName>
        <fullName evidence="2">FAD-dependent oxidoreductase</fullName>
    </submittedName>
</protein>
<reference evidence="3" key="1">
    <citation type="journal article" date="2019" name="Int. J. Syst. Evol. Microbiol.">
        <title>Halobacteriovorax valvorus sp. nov., a novel prokaryotic predator isolated from coastal seawater of China.</title>
        <authorList>
            <person name="Chen M.-X."/>
        </authorList>
    </citation>
    <scope>NUCLEOTIDE SEQUENCE [LARGE SCALE GENOMIC DNA]</scope>
    <source>
        <strain evidence="3">BL9</strain>
    </source>
</reference>
<name>A0ABY0IFG9_9BACT</name>
<dbReference type="Pfam" id="PF01593">
    <property type="entry name" value="Amino_oxidase"/>
    <property type="match status" value="1"/>
</dbReference>
<organism evidence="2 3">
    <name type="scientific">Halobacteriovorax vibrionivorans</name>
    <dbReference type="NCBI Taxonomy" id="2152716"/>
    <lineage>
        <taxon>Bacteria</taxon>
        <taxon>Pseudomonadati</taxon>
        <taxon>Bdellovibrionota</taxon>
        <taxon>Bacteriovoracia</taxon>
        <taxon>Bacteriovoracales</taxon>
        <taxon>Halobacteriovoraceae</taxon>
        <taxon>Halobacteriovorax</taxon>
    </lineage>
</organism>
<dbReference type="InterPro" id="IPR002937">
    <property type="entry name" value="Amino_oxidase"/>
</dbReference>
<dbReference type="InterPro" id="IPR045892">
    <property type="entry name" value="CrtISO-like"/>
</dbReference>
<evidence type="ECO:0000313" key="2">
    <source>
        <dbReference type="EMBL" id="RZF21688.1"/>
    </source>
</evidence>
<accession>A0ABY0IFG9</accession>
<proteinExistence type="predicted"/>
<evidence type="ECO:0000313" key="3">
    <source>
        <dbReference type="Proteomes" id="UP000443582"/>
    </source>
</evidence>
<gene>
    <name evidence="2" type="ORF">DAY19_08340</name>
</gene>
<dbReference type="Gene3D" id="3.50.50.60">
    <property type="entry name" value="FAD/NAD(P)-binding domain"/>
    <property type="match status" value="2"/>
</dbReference>
<dbReference type="EMBL" id="QDKL01000002">
    <property type="protein sequence ID" value="RZF21688.1"/>
    <property type="molecule type" value="Genomic_DNA"/>
</dbReference>
<dbReference type="SUPFAM" id="SSF51905">
    <property type="entry name" value="FAD/NAD(P)-binding domain"/>
    <property type="match status" value="1"/>
</dbReference>
<dbReference type="Proteomes" id="UP000443582">
    <property type="component" value="Unassembled WGS sequence"/>
</dbReference>
<dbReference type="PANTHER" id="PTHR46313:SF3">
    <property type="entry name" value="PROLYCOPENE ISOMERASE, CHLOROPLASTIC"/>
    <property type="match status" value="1"/>
</dbReference>
<dbReference type="PANTHER" id="PTHR46313">
    <property type="match status" value="1"/>
</dbReference>